<dbReference type="InterPro" id="IPR011583">
    <property type="entry name" value="Chitinase_II/V-like_cat"/>
</dbReference>
<keyword evidence="12" id="KW-1185">Reference proteome</keyword>
<dbReference type="Proteomes" id="UP001279734">
    <property type="component" value="Unassembled WGS sequence"/>
</dbReference>
<evidence type="ECO:0000256" key="1">
    <source>
        <dbReference type="ARBA" id="ARBA00004371"/>
    </source>
</evidence>
<organism evidence="11 12">
    <name type="scientific">Nepenthes gracilis</name>
    <name type="common">Slender pitcher plant</name>
    <dbReference type="NCBI Taxonomy" id="150966"/>
    <lineage>
        <taxon>Eukaryota</taxon>
        <taxon>Viridiplantae</taxon>
        <taxon>Streptophyta</taxon>
        <taxon>Embryophyta</taxon>
        <taxon>Tracheophyta</taxon>
        <taxon>Spermatophyta</taxon>
        <taxon>Magnoliopsida</taxon>
        <taxon>eudicotyledons</taxon>
        <taxon>Gunneridae</taxon>
        <taxon>Pentapetalae</taxon>
        <taxon>Caryophyllales</taxon>
        <taxon>Nepenthaceae</taxon>
        <taxon>Nepenthes</taxon>
    </lineage>
</organism>
<comment type="similarity">
    <text evidence="3">Belongs to the glycosyl hydrolase 18 family.</text>
</comment>
<evidence type="ECO:0000313" key="12">
    <source>
        <dbReference type="Proteomes" id="UP001279734"/>
    </source>
</evidence>
<dbReference type="Gene3D" id="3.20.20.80">
    <property type="entry name" value="Glycosidases"/>
    <property type="match status" value="1"/>
</dbReference>
<dbReference type="FunFam" id="3.20.20.80:FF:000028">
    <property type="entry name" value="Chitinase domain-containing protein 1"/>
    <property type="match status" value="1"/>
</dbReference>
<feature type="domain" description="GH18" evidence="10">
    <location>
        <begin position="112"/>
        <end position="437"/>
    </location>
</feature>
<reference evidence="11" key="1">
    <citation type="submission" date="2023-05" db="EMBL/GenBank/DDBJ databases">
        <title>Nepenthes gracilis genome sequencing.</title>
        <authorList>
            <person name="Fukushima K."/>
        </authorList>
    </citation>
    <scope>NUCLEOTIDE SEQUENCE</scope>
    <source>
        <strain evidence="11">SING2019-196</strain>
    </source>
</reference>
<dbReference type="SMART" id="SM00636">
    <property type="entry name" value="Glyco_18"/>
    <property type="match status" value="1"/>
</dbReference>
<dbReference type="GO" id="GO:0005764">
    <property type="term" value="C:lysosome"/>
    <property type="evidence" value="ECO:0007669"/>
    <property type="project" value="UniProtKB-SubCell"/>
</dbReference>
<comment type="caution">
    <text evidence="11">The sequence shown here is derived from an EMBL/GenBank/DDBJ whole genome shotgun (WGS) entry which is preliminary data.</text>
</comment>
<sequence>MGKNQVRRPTSDSNRRRMRDKPSTQKDQTADSSFQDFRYYDRRLIAVFVVLFVVPPSISLLIYRFKFSPQSGPILLPYVRQRGLVKADVNCEEILTEHSNVSENTSRRHFMNPVLAYITPWNSGGYDMAKRFTSKFTHISPVWYDLKSHGTKLVLEGRHNADIGWISELRMRGDVQVLPRLVLEALPQHVLREKKQRDKAVDLILKECKDMGYDGIVLESWSRWAAHGVLHDATMRKVALRFVKQLGEALHAVKSDRNSNMHLQLVYVIGPPHTEKLQEHDFGPHDLQTLSESVDGFSLMTYDFSSAYNPGPNAPLKWIRSTLHLLLSAAGRNMAHTIFVGINFYGYDFLLAEGGGAQAITGRDYLSLLEQHNPPMRWDKRNAEHYFSYTDSQRRQHAVFYPTLMSISERLEEARSWGAGISIWEIGQGLDYFFDLL</sequence>
<dbReference type="SUPFAM" id="SSF51445">
    <property type="entry name" value="(Trans)glycosidases"/>
    <property type="match status" value="1"/>
</dbReference>
<dbReference type="EMBL" id="BSYO01000024">
    <property type="protein sequence ID" value="GMH22551.1"/>
    <property type="molecule type" value="Genomic_DNA"/>
</dbReference>
<dbReference type="GO" id="GO:0005576">
    <property type="term" value="C:extracellular region"/>
    <property type="evidence" value="ECO:0007669"/>
    <property type="project" value="UniProtKB-SubCell"/>
</dbReference>
<dbReference type="CDD" id="cd02876">
    <property type="entry name" value="GH18_SI-CLP"/>
    <property type="match status" value="1"/>
</dbReference>
<name>A0AAD3T5X6_NEPGR</name>
<evidence type="ECO:0000256" key="3">
    <source>
        <dbReference type="ARBA" id="ARBA00009336"/>
    </source>
</evidence>
<dbReference type="InterPro" id="IPR001223">
    <property type="entry name" value="Glyco_hydro18_cat"/>
</dbReference>
<protein>
    <recommendedName>
        <fullName evidence="7">Chitinase domain-containing protein 1</fullName>
    </recommendedName>
</protein>
<dbReference type="InterPro" id="IPR017853">
    <property type="entry name" value="GH"/>
</dbReference>
<feature type="compositionally biased region" description="Basic and acidic residues" evidence="8">
    <location>
        <begin position="9"/>
        <end position="24"/>
    </location>
</feature>
<dbReference type="GO" id="GO:0008061">
    <property type="term" value="F:chitin binding"/>
    <property type="evidence" value="ECO:0007669"/>
    <property type="project" value="InterPro"/>
</dbReference>
<dbReference type="InterPro" id="IPR029070">
    <property type="entry name" value="Chitinase_insertion_sf"/>
</dbReference>
<evidence type="ECO:0000313" key="11">
    <source>
        <dbReference type="EMBL" id="GMH22551.1"/>
    </source>
</evidence>
<evidence type="ECO:0000256" key="2">
    <source>
        <dbReference type="ARBA" id="ARBA00004613"/>
    </source>
</evidence>
<feature type="region of interest" description="Disordered" evidence="8">
    <location>
        <begin position="1"/>
        <end position="30"/>
    </location>
</feature>
<proteinExistence type="inferred from homology"/>
<dbReference type="PROSITE" id="PS51910">
    <property type="entry name" value="GH18_2"/>
    <property type="match status" value="1"/>
</dbReference>
<evidence type="ECO:0000259" key="10">
    <source>
        <dbReference type="PROSITE" id="PS51910"/>
    </source>
</evidence>
<dbReference type="GO" id="GO:0070492">
    <property type="term" value="F:oligosaccharide binding"/>
    <property type="evidence" value="ECO:0007669"/>
    <property type="project" value="TreeGrafter"/>
</dbReference>
<evidence type="ECO:0000256" key="7">
    <source>
        <dbReference type="ARBA" id="ARBA00040976"/>
    </source>
</evidence>
<gene>
    <name evidence="11" type="ORF">Nepgr_024394</name>
</gene>
<dbReference type="Gene3D" id="3.10.50.10">
    <property type="match status" value="1"/>
</dbReference>
<keyword evidence="4" id="KW-0964">Secreted</keyword>
<evidence type="ECO:0000256" key="5">
    <source>
        <dbReference type="ARBA" id="ARBA00022729"/>
    </source>
</evidence>
<comment type="subcellular location">
    <subcellularLocation>
        <location evidence="1">Lysosome</location>
    </subcellularLocation>
    <subcellularLocation>
        <location evidence="2">Secreted</location>
    </subcellularLocation>
</comment>
<evidence type="ECO:0000256" key="9">
    <source>
        <dbReference type="SAM" id="Phobius"/>
    </source>
</evidence>
<evidence type="ECO:0000256" key="4">
    <source>
        <dbReference type="ARBA" id="ARBA00022525"/>
    </source>
</evidence>
<keyword evidence="9" id="KW-0812">Transmembrane</keyword>
<dbReference type="GO" id="GO:0005975">
    <property type="term" value="P:carbohydrate metabolic process"/>
    <property type="evidence" value="ECO:0007669"/>
    <property type="project" value="InterPro"/>
</dbReference>
<keyword evidence="6" id="KW-0458">Lysosome</keyword>
<feature type="transmembrane region" description="Helical" evidence="9">
    <location>
        <begin position="44"/>
        <end position="63"/>
    </location>
</feature>
<keyword evidence="5" id="KW-0732">Signal</keyword>
<dbReference type="Pfam" id="PF00704">
    <property type="entry name" value="Glyco_hydro_18"/>
    <property type="match status" value="1"/>
</dbReference>
<dbReference type="FunFam" id="3.10.50.10:FF:000002">
    <property type="entry name" value="Chitinase domain-containing protein 1"/>
    <property type="match status" value="1"/>
</dbReference>
<dbReference type="PANTHER" id="PTHR46066:SF2">
    <property type="entry name" value="CHITINASE DOMAIN-CONTAINING PROTEIN 1"/>
    <property type="match status" value="1"/>
</dbReference>
<dbReference type="PANTHER" id="PTHR46066">
    <property type="entry name" value="CHITINASE DOMAIN-CONTAINING PROTEIN 1 FAMILY MEMBER"/>
    <property type="match status" value="1"/>
</dbReference>
<accession>A0AAD3T5X6</accession>
<evidence type="ECO:0000256" key="8">
    <source>
        <dbReference type="SAM" id="MobiDB-lite"/>
    </source>
</evidence>
<dbReference type="AlphaFoldDB" id="A0AAD3T5X6"/>
<dbReference type="GO" id="GO:0012505">
    <property type="term" value="C:endomembrane system"/>
    <property type="evidence" value="ECO:0007669"/>
    <property type="project" value="TreeGrafter"/>
</dbReference>
<keyword evidence="9" id="KW-1133">Transmembrane helix</keyword>
<keyword evidence="9" id="KW-0472">Membrane</keyword>
<evidence type="ECO:0000256" key="6">
    <source>
        <dbReference type="ARBA" id="ARBA00023228"/>
    </source>
</evidence>